<feature type="region of interest" description="Disordered" evidence="1">
    <location>
        <begin position="679"/>
        <end position="701"/>
    </location>
</feature>
<feature type="compositionally biased region" description="Basic residues" evidence="1">
    <location>
        <begin position="642"/>
        <end position="651"/>
    </location>
</feature>
<feature type="region of interest" description="Disordered" evidence="1">
    <location>
        <begin position="728"/>
        <end position="758"/>
    </location>
</feature>
<dbReference type="EMBL" id="OIVN01000119">
    <property type="protein sequence ID" value="SPC74668.1"/>
    <property type="molecule type" value="Genomic_DNA"/>
</dbReference>
<feature type="region of interest" description="Disordered" evidence="1">
    <location>
        <begin position="1"/>
        <end position="58"/>
    </location>
</feature>
<name>A0A2N9EIV3_FAGSY</name>
<feature type="domain" description="Aminotransferase-like plant mobile" evidence="2">
    <location>
        <begin position="158"/>
        <end position="495"/>
    </location>
</feature>
<organism evidence="3">
    <name type="scientific">Fagus sylvatica</name>
    <name type="common">Beechnut</name>
    <dbReference type="NCBI Taxonomy" id="28930"/>
    <lineage>
        <taxon>Eukaryota</taxon>
        <taxon>Viridiplantae</taxon>
        <taxon>Streptophyta</taxon>
        <taxon>Embryophyta</taxon>
        <taxon>Tracheophyta</taxon>
        <taxon>Spermatophyta</taxon>
        <taxon>Magnoliopsida</taxon>
        <taxon>eudicotyledons</taxon>
        <taxon>Gunneridae</taxon>
        <taxon>Pentapetalae</taxon>
        <taxon>rosids</taxon>
        <taxon>fabids</taxon>
        <taxon>Fagales</taxon>
        <taxon>Fagaceae</taxon>
        <taxon>Fagus</taxon>
    </lineage>
</organism>
<feature type="compositionally biased region" description="Acidic residues" evidence="1">
    <location>
        <begin position="728"/>
        <end position="750"/>
    </location>
</feature>
<feature type="region of interest" description="Disordered" evidence="1">
    <location>
        <begin position="623"/>
        <end position="663"/>
    </location>
</feature>
<proteinExistence type="predicted"/>
<feature type="compositionally biased region" description="Polar residues" evidence="1">
    <location>
        <begin position="807"/>
        <end position="824"/>
    </location>
</feature>
<dbReference type="InterPro" id="IPR019557">
    <property type="entry name" value="AminoTfrase-like_pln_mobile"/>
</dbReference>
<feature type="compositionally biased region" description="Polar residues" evidence="1">
    <location>
        <begin position="850"/>
        <end position="867"/>
    </location>
</feature>
<gene>
    <name evidence="3" type="ORF">FSB_LOCUS2550</name>
</gene>
<accession>A0A2N9EIV3</accession>
<dbReference type="AlphaFoldDB" id="A0A2N9EIV3"/>
<dbReference type="InterPro" id="IPR044824">
    <property type="entry name" value="MAIN-like"/>
</dbReference>
<sequence length="1145" mass="124438">MASSSKKKAKGRGGSSSGKGGPSIAGGARTPRDPGDNGSSSDSVLGSPESHGDILGRPTVDPWYRSGERFPSVPASLQPPPPDWEWLVMREDSAADMAWTPNFREIRDLQIQRNEMLAVPLVFDFQCSRAIEWADWIDLELADRGFCDRLEQAGVLRSILISRCSNMYRDTEALRQLVRRWCPSTHTFFFAHGELTVTLEDVENHWLLPILGDQDPADLTLSPEESEIEAALADYIGRRNVALGTQAARFKPWMEHFNRETKPSIRRAAFVAYWLSKCVFGEHPAYSIKPLYFPLAVKVAAGVRFPLAPLLLGQIYTQLDLLHAEELAGGSCHIVTTAFNSSIVHTFLWEHALEYIRKSRKPYEARNKFASMPEGVVTNVGDFQGDVPAVYRWVGSKFYDHSLIPSLDSESKVCWRPYGVSHRGFMYESVMSGFSNIKAQDYSLIAGDTASLAYLSATNAGWLPVLTSDGLRFTVYSAHRVRRQFGFDQEVPAVMGVAAGEIPIINPFLRTMAFAYWSGVAPRVIIPSGDRVGIYTTAMSNYWGGLMAAMVEFRESGRRDISHLLESYTSPLPHPRLFTATNTMTTYANRQSLGYAVWHHEESQWVLHGGPHPPLWLRDHPHVAAPDKVPSSRGSSAPVSKKPVRKTRAGKKTFVPPAFPSGPASIAARVAARKSGRGIVYSEKRSKQRADTAAPCSDRNIAHHLQVTKDDPSGAAAEETVNEDIEAATAEETESENAEAAAAEETESEGTEAAAAEAVSGAGDFTADISSADIGSLDTDAIINASSEEKDVEAGASAERVVETTPIAVTSSGGTVQGDISESGSHVDPSLLDSSPSTRQYVRRARRGSLVSTDSERTASVTARVSTPPSPLRESGGTAPTPIIITAAVSAATTVQKGETAPAVTEEVPGHEEVPAHIPEVPEGNILAESILIDENLVTNGDFNSDMAHVEPAEVAASEEPVQADVAPGSGIPVMEEELAQDPVDDIDMGDTHDSYDEVLAETEDNMAGDQAADMEVTAPVAAQTSPTRTAGSGNENCCRRKKEGLQTAAVESAVRAVVFMWEALLLTLLCCVLAHMEYTRLEDITEVHILDRRVLAELREAEARVAAFEECLERDCAKPMGFSICQEELLQNLRMYQPSSDLLA</sequence>
<feature type="compositionally biased region" description="Basic residues" evidence="1">
    <location>
        <begin position="1"/>
        <end position="11"/>
    </location>
</feature>
<evidence type="ECO:0000313" key="3">
    <source>
        <dbReference type="EMBL" id="SPC74668.1"/>
    </source>
</evidence>
<evidence type="ECO:0000256" key="1">
    <source>
        <dbReference type="SAM" id="MobiDB-lite"/>
    </source>
</evidence>
<reference evidence="3" key="1">
    <citation type="submission" date="2018-02" db="EMBL/GenBank/DDBJ databases">
        <authorList>
            <person name="Cohen D.B."/>
            <person name="Kent A.D."/>
        </authorList>
    </citation>
    <scope>NUCLEOTIDE SEQUENCE</scope>
</reference>
<evidence type="ECO:0000259" key="2">
    <source>
        <dbReference type="Pfam" id="PF10536"/>
    </source>
</evidence>
<dbReference type="GO" id="GO:0010073">
    <property type="term" value="P:meristem maintenance"/>
    <property type="evidence" value="ECO:0007669"/>
    <property type="project" value="InterPro"/>
</dbReference>
<dbReference type="PANTHER" id="PTHR46033:SF40">
    <property type="entry name" value="EXPRESSED PROTEIN"/>
    <property type="match status" value="1"/>
</dbReference>
<feature type="compositionally biased region" description="Gly residues" evidence="1">
    <location>
        <begin position="12"/>
        <end position="24"/>
    </location>
</feature>
<protein>
    <recommendedName>
        <fullName evidence="2">Aminotransferase-like plant mobile domain-containing protein</fullName>
    </recommendedName>
</protein>
<dbReference type="Pfam" id="PF10536">
    <property type="entry name" value="PMD"/>
    <property type="match status" value="1"/>
</dbReference>
<dbReference type="PANTHER" id="PTHR46033">
    <property type="entry name" value="PROTEIN MAIN-LIKE 2"/>
    <property type="match status" value="1"/>
</dbReference>
<feature type="region of interest" description="Disordered" evidence="1">
    <location>
        <begin position="788"/>
        <end position="879"/>
    </location>
</feature>